<reference evidence="1 2" key="1">
    <citation type="journal article" date="2021" name="Nat. Plants">
        <title>The Taxus genome provides insights into paclitaxel biosynthesis.</title>
        <authorList>
            <person name="Xiong X."/>
            <person name="Gou J."/>
            <person name="Liao Q."/>
            <person name="Li Y."/>
            <person name="Zhou Q."/>
            <person name="Bi G."/>
            <person name="Li C."/>
            <person name="Du R."/>
            <person name="Wang X."/>
            <person name="Sun T."/>
            <person name="Guo L."/>
            <person name="Liang H."/>
            <person name="Lu P."/>
            <person name="Wu Y."/>
            <person name="Zhang Z."/>
            <person name="Ro D.K."/>
            <person name="Shang Y."/>
            <person name="Huang S."/>
            <person name="Yan J."/>
        </authorList>
    </citation>
    <scope>NUCLEOTIDE SEQUENCE [LARGE SCALE GENOMIC DNA]</scope>
    <source>
        <strain evidence="1">Ta-2019</strain>
    </source>
</reference>
<dbReference type="AlphaFoldDB" id="A0AA38C6P0"/>
<sequence length="88" mass="10292">MDEEFTEELGQLDLTCEALQVLKQIPAHLLVEEGVLPHTDKHFQLIKAIKFRVKFLNEACSKLRESRDKLIDGKSDLEEELLKRFVQR</sequence>
<comment type="caution">
    <text evidence="1">The sequence shown here is derived from an EMBL/GenBank/DDBJ whole genome shotgun (WGS) entry which is preliminary data.</text>
</comment>
<evidence type="ECO:0000313" key="2">
    <source>
        <dbReference type="Proteomes" id="UP000824469"/>
    </source>
</evidence>
<proteinExistence type="predicted"/>
<dbReference type="Proteomes" id="UP000824469">
    <property type="component" value="Unassembled WGS sequence"/>
</dbReference>
<dbReference type="EMBL" id="JAHRHJ020000252">
    <property type="protein sequence ID" value="KAH9294275.1"/>
    <property type="molecule type" value="Genomic_DNA"/>
</dbReference>
<feature type="non-terminal residue" evidence="1">
    <location>
        <position position="88"/>
    </location>
</feature>
<accession>A0AA38C6P0</accession>
<name>A0AA38C6P0_TAXCH</name>
<keyword evidence="2" id="KW-1185">Reference proteome</keyword>
<evidence type="ECO:0000313" key="1">
    <source>
        <dbReference type="EMBL" id="KAH9294275.1"/>
    </source>
</evidence>
<protein>
    <submittedName>
        <fullName evidence="1">Uncharacterized protein</fullName>
    </submittedName>
</protein>
<gene>
    <name evidence="1" type="ORF">KI387_040521</name>
</gene>
<organism evidence="1 2">
    <name type="scientific">Taxus chinensis</name>
    <name type="common">Chinese yew</name>
    <name type="synonym">Taxus wallichiana var. chinensis</name>
    <dbReference type="NCBI Taxonomy" id="29808"/>
    <lineage>
        <taxon>Eukaryota</taxon>
        <taxon>Viridiplantae</taxon>
        <taxon>Streptophyta</taxon>
        <taxon>Embryophyta</taxon>
        <taxon>Tracheophyta</taxon>
        <taxon>Spermatophyta</taxon>
        <taxon>Pinopsida</taxon>
        <taxon>Pinidae</taxon>
        <taxon>Conifers II</taxon>
        <taxon>Cupressales</taxon>
        <taxon>Taxaceae</taxon>
        <taxon>Taxus</taxon>
    </lineage>
</organism>